<dbReference type="WBParaSite" id="nRc.2.0.1.t25223-RA">
    <property type="protein sequence ID" value="nRc.2.0.1.t25223-RA"/>
    <property type="gene ID" value="nRc.2.0.1.g25223"/>
</dbReference>
<reference evidence="2" key="1">
    <citation type="submission" date="2022-11" db="UniProtKB">
        <authorList>
            <consortium name="WormBaseParasite"/>
        </authorList>
    </citation>
    <scope>IDENTIFICATION</scope>
</reference>
<dbReference type="Proteomes" id="UP000887565">
    <property type="component" value="Unplaced"/>
</dbReference>
<evidence type="ECO:0000313" key="2">
    <source>
        <dbReference type="WBParaSite" id="nRc.2.0.1.t25223-RA"/>
    </source>
</evidence>
<name>A0A915JGY6_ROMCU</name>
<accession>A0A915JGY6</accession>
<sequence>MNLATVSREESNAIYWSCPVGTLLLTSTVEIFAVAVTVAGERDFDVDGRGLCFIRPGRIHLVCTVICLSKINRVRIGQMNMVDELLKLSFLKLECSDVVRHKI</sequence>
<protein>
    <submittedName>
        <fullName evidence="2">Uncharacterized protein</fullName>
    </submittedName>
</protein>
<keyword evidence="1" id="KW-1185">Reference proteome</keyword>
<proteinExistence type="predicted"/>
<organism evidence="1 2">
    <name type="scientific">Romanomermis culicivorax</name>
    <name type="common">Nematode worm</name>
    <dbReference type="NCBI Taxonomy" id="13658"/>
    <lineage>
        <taxon>Eukaryota</taxon>
        <taxon>Metazoa</taxon>
        <taxon>Ecdysozoa</taxon>
        <taxon>Nematoda</taxon>
        <taxon>Enoplea</taxon>
        <taxon>Dorylaimia</taxon>
        <taxon>Mermithida</taxon>
        <taxon>Mermithoidea</taxon>
        <taxon>Mermithidae</taxon>
        <taxon>Romanomermis</taxon>
    </lineage>
</organism>
<dbReference type="AlphaFoldDB" id="A0A915JGY6"/>
<evidence type="ECO:0000313" key="1">
    <source>
        <dbReference type="Proteomes" id="UP000887565"/>
    </source>
</evidence>